<dbReference type="STRING" id="1177755.A7A08_02842"/>
<dbReference type="SUPFAM" id="SSF50104">
    <property type="entry name" value="Translation proteins SH3-like domain"/>
    <property type="match status" value="1"/>
</dbReference>
<dbReference type="InterPro" id="IPR038657">
    <property type="entry name" value="Ribosomal_bL19_sf"/>
</dbReference>
<dbReference type="FunFam" id="2.30.30.790:FF:000001">
    <property type="entry name" value="50S ribosomal protein L19"/>
    <property type="match status" value="1"/>
</dbReference>
<dbReference type="OrthoDB" id="9803541at2"/>
<dbReference type="AlphaFoldDB" id="A0A1E2RVN8"/>
<feature type="region of interest" description="Disordered" evidence="7">
    <location>
        <begin position="203"/>
        <end position="242"/>
    </location>
</feature>
<evidence type="ECO:0000256" key="5">
    <source>
        <dbReference type="HAMAP-Rule" id="MF_00402"/>
    </source>
</evidence>
<keyword evidence="3 5" id="KW-0687">Ribonucleoprotein</keyword>
<evidence type="ECO:0000256" key="2">
    <source>
        <dbReference type="ARBA" id="ARBA00022980"/>
    </source>
</evidence>
<dbReference type="HAMAP" id="MF_00402">
    <property type="entry name" value="Ribosomal_bL19"/>
    <property type="match status" value="1"/>
</dbReference>
<comment type="caution">
    <text evidence="8">The sequence shown here is derived from an EMBL/GenBank/DDBJ whole genome shotgun (WGS) entry which is preliminary data.</text>
</comment>
<dbReference type="InterPro" id="IPR008991">
    <property type="entry name" value="Translation_prot_SH3-like_sf"/>
</dbReference>
<evidence type="ECO:0000256" key="1">
    <source>
        <dbReference type="ARBA" id="ARBA00005781"/>
    </source>
</evidence>
<accession>A0A1E2RVN8</accession>
<evidence type="ECO:0000256" key="7">
    <source>
        <dbReference type="SAM" id="MobiDB-lite"/>
    </source>
</evidence>
<sequence>MNIIDELDREQIAELAKQRSVPKFQAGDTVRVNVKVVEGDRSRIQAYEGVCIGRSGAGLHENFTVRKISYGEGVERVFPVHSPMIESIEVVRRGKVRRAKLYYLRGRRGKSARIAERIDARTKKKDVFKGFKRPKGEADDLKLIEGLNAEMERKLNKFGIIQYAQIANLSDEDIAKMDETLELDGAIERDDWVAQAVKLMAETTADEVPAEEEASEEGAAEAPADETPAEEASKDEGDAEKS</sequence>
<dbReference type="NCBIfam" id="TIGR01024">
    <property type="entry name" value="rplS_bact"/>
    <property type="match status" value="1"/>
</dbReference>
<dbReference type="PANTHER" id="PTHR15680">
    <property type="entry name" value="RIBOSOMAL PROTEIN L19"/>
    <property type="match status" value="1"/>
</dbReference>
<dbReference type="GO" id="GO:0022625">
    <property type="term" value="C:cytosolic large ribosomal subunit"/>
    <property type="evidence" value="ECO:0007669"/>
    <property type="project" value="TreeGrafter"/>
</dbReference>
<evidence type="ECO:0000256" key="4">
    <source>
        <dbReference type="ARBA" id="ARBA00035171"/>
    </source>
</evidence>
<dbReference type="PATRIC" id="fig|1177755.3.peg.2864"/>
<dbReference type="GO" id="GO:0006412">
    <property type="term" value="P:translation"/>
    <property type="evidence" value="ECO:0007669"/>
    <property type="project" value="UniProtKB-UniRule"/>
</dbReference>
<reference evidence="8 9" key="1">
    <citation type="submission" date="2016-07" db="EMBL/GenBank/DDBJ databases">
        <title>Draft genome sequence of Methyloligella halotolerans C2T (VKM B-2706T=CCUG 61687T=DSM 25045T), a halotolerant polyhydroxybutyrate accumulating methylotroph.</title>
        <authorList>
            <person name="Vasilenko O.V."/>
            <person name="Doronina N.V."/>
            <person name="Poroshina M.N."/>
            <person name="Tarlachkov S.V."/>
            <person name="Trotsenko Y.A."/>
        </authorList>
    </citation>
    <scope>NUCLEOTIDE SEQUENCE [LARGE SCALE GENOMIC DNA]</scope>
    <source>
        <strain evidence="8 9">VKM B-2706</strain>
    </source>
</reference>
<dbReference type="Proteomes" id="UP000095087">
    <property type="component" value="Unassembled WGS sequence"/>
</dbReference>
<dbReference type="GO" id="GO:0003735">
    <property type="term" value="F:structural constituent of ribosome"/>
    <property type="evidence" value="ECO:0007669"/>
    <property type="project" value="InterPro"/>
</dbReference>
<feature type="compositionally biased region" description="Basic and acidic residues" evidence="7">
    <location>
        <begin position="231"/>
        <end position="242"/>
    </location>
</feature>
<dbReference type="InterPro" id="IPR018257">
    <property type="entry name" value="Ribosomal_bL19_CS"/>
</dbReference>
<evidence type="ECO:0000313" key="8">
    <source>
        <dbReference type="EMBL" id="ODA66195.1"/>
    </source>
</evidence>
<proteinExistence type="inferred from homology"/>
<dbReference type="Gene3D" id="2.30.30.790">
    <property type="match status" value="1"/>
</dbReference>
<protein>
    <recommendedName>
        <fullName evidence="4 5">Large ribosomal subunit protein bL19</fullName>
    </recommendedName>
</protein>
<comment type="function">
    <text evidence="5 6">This protein is located at the 30S-50S ribosomal subunit interface and may play a role in the structure and function of the aminoacyl-tRNA binding site.</text>
</comment>
<gene>
    <name evidence="5" type="primary">rplS</name>
    <name evidence="8" type="ORF">A7A08_02842</name>
</gene>
<dbReference type="InterPro" id="IPR001857">
    <property type="entry name" value="Ribosomal_bL19"/>
</dbReference>
<name>A0A1E2RVN8_9HYPH</name>
<evidence type="ECO:0000313" key="9">
    <source>
        <dbReference type="Proteomes" id="UP000095087"/>
    </source>
</evidence>
<dbReference type="PANTHER" id="PTHR15680:SF9">
    <property type="entry name" value="LARGE RIBOSOMAL SUBUNIT PROTEIN BL19M"/>
    <property type="match status" value="1"/>
</dbReference>
<feature type="compositionally biased region" description="Acidic residues" evidence="7">
    <location>
        <begin position="204"/>
        <end position="229"/>
    </location>
</feature>
<dbReference type="PROSITE" id="PS01015">
    <property type="entry name" value="RIBOSOMAL_L19"/>
    <property type="match status" value="1"/>
</dbReference>
<dbReference type="PRINTS" id="PR00061">
    <property type="entry name" value="RIBOSOMALL19"/>
</dbReference>
<organism evidence="8 9">
    <name type="scientific">Methyloligella halotolerans</name>
    <dbReference type="NCBI Taxonomy" id="1177755"/>
    <lineage>
        <taxon>Bacteria</taxon>
        <taxon>Pseudomonadati</taxon>
        <taxon>Pseudomonadota</taxon>
        <taxon>Alphaproteobacteria</taxon>
        <taxon>Hyphomicrobiales</taxon>
        <taxon>Hyphomicrobiaceae</taxon>
        <taxon>Methyloligella</taxon>
    </lineage>
</organism>
<dbReference type="RefSeq" id="WP_083226789.1">
    <property type="nucleotide sequence ID" value="NZ_MASI01000009.1"/>
</dbReference>
<dbReference type="EMBL" id="MASI01000009">
    <property type="protein sequence ID" value="ODA66195.1"/>
    <property type="molecule type" value="Genomic_DNA"/>
</dbReference>
<evidence type="ECO:0000256" key="3">
    <source>
        <dbReference type="ARBA" id="ARBA00023274"/>
    </source>
</evidence>
<keyword evidence="2 5" id="KW-0689">Ribosomal protein</keyword>
<comment type="similarity">
    <text evidence="1 5 6">Belongs to the bacterial ribosomal protein bL19 family.</text>
</comment>
<keyword evidence="9" id="KW-1185">Reference proteome</keyword>
<dbReference type="Pfam" id="PF01245">
    <property type="entry name" value="Ribosomal_L19"/>
    <property type="match status" value="1"/>
</dbReference>
<evidence type="ECO:0000256" key="6">
    <source>
        <dbReference type="RuleBase" id="RU000559"/>
    </source>
</evidence>